<keyword evidence="2" id="KW-1185">Reference proteome</keyword>
<dbReference type="EMBL" id="BSXT01000048">
    <property type="protein sequence ID" value="GMF15994.1"/>
    <property type="molecule type" value="Genomic_DNA"/>
</dbReference>
<gene>
    <name evidence="1" type="ORF">Pfra01_000065200</name>
</gene>
<reference evidence="1" key="1">
    <citation type="submission" date="2023-04" db="EMBL/GenBank/DDBJ databases">
        <title>Phytophthora fragariaefolia NBRC 109709.</title>
        <authorList>
            <person name="Ichikawa N."/>
            <person name="Sato H."/>
            <person name="Tonouchi N."/>
        </authorList>
    </citation>
    <scope>NUCLEOTIDE SEQUENCE</scope>
    <source>
        <strain evidence="1">NBRC 109709</strain>
    </source>
</reference>
<protein>
    <submittedName>
        <fullName evidence="1">Unnamed protein product</fullName>
    </submittedName>
</protein>
<name>A0A9W6TN38_9STRA</name>
<organism evidence="1 2">
    <name type="scientific">Phytophthora fragariaefolia</name>
    <dbReference type="NCBI Taxonomy" id="1490495"/>
    <lineage>
        <taxon>Eukaryota</taxon>
        <taxon>Sar</taxon>
        <taxon>Stramenopiles</taxon>
        <taxon>Oomycota</taxon>
        <taxon>Peronosporomycetes</taxon>
        <taxon>Peronosporales</taxon>
        <taxon>Peronosporaceae</taxon>
        <taxon>Phytophthora</taxon>
    </lineage>
</organism>
<evidence type="ECO:0000313" key="1">
    <source>
        <dbReference type="EMBL" id="GMF15994.1"/>
    </source>
</evidence>
<accession>A0A9W6TN38</accession>
<evidence type="ECO:0000313" key="2">
    <source>
        <dbReference type="Proteomes" id="UP001165121"/>
    </source>
</evidence>
<sequence>MARRAVPGATDESATLNSLTSATIVSNTRNAVWEMGTCNLTRGRMRPSDVLADDSSVSTITTNKADGTSTASIMAKAKTQKKRCVAEKNASMAEAVGGTDEDGVGQEAWLNRLREVIPERRS</sequence>
<dbReference type="AlphaFoldDB" id="A0A9W6TN38"/>
<comment type="caution">
    <text evidence="1">The sequence shown here is derived from an EMBL/GenBank/DDBJ whole genome shotgun (WGS) entry which is preliminary data.</text>
</comment>
<proteinExistence type="predicted"/>
<dbReference type="Proteomes" id="UP001165121">
    <property type="component" value="Unassembled WGS sequence"/>
</dbReference>